<evidence type="ECO:0000313" key="2">
    <source>
        <dbReference type="EMBL" id="AIG28284.1"/>
    </source>
</evidence>
<dbReference type="STRING" id="1042163.BRLA_c040070"/>
<organism evidence="2 3">
    <name type="scientific">Brevibacillus laterosporus LMG 15441</name>
    <dbReference type="NCBI Taxonomy" id="1042163"/>
    <lineage>
        <taxon>Bacteria</taxon>
        <taxon>Bacillati</taxon>
        <taxon>Bacillota</taxon>
        <taxon>Bacilli</taxon>
        <taxon>Bacillales</taxon>
        <taxon>Paenibacillaceae</taxon>
        <taxon>Brevibacillus</taxon>
    </lineage>
</organism>
<gene>
    <name evidence="2" type="ORF">BRLA_c040070</name>
</gene>
<dbReference type="RefSeq" id="WP_003334728.1">
    <property type="nucleotide sequence ID" value="NZ_CP007806.1"/>
</dbReference>
<protein>
    <submittedName>
        <fullName evidence="2">Uncharacterized protein</fullName>
    </submittedName>
</protein>
<keyword evidence="1" id="KW-1133">Transmembrane helix</keyword>
<dbReference type="KEGG" id="blr:BRLA_c040070"/>
<reference evidence="2 3" key="1">
    <citation type="journal article" date="2011" name="J. Bacteriol.">
        <title>Genome sequence of Brevibacillus laterosporus LMG 15441, a pathogen of invertebrates.</title>
        <authorList>
            <person name="Djukic M."/>
            <person name="Poehlein A."/>
            <person name="Thurmer A."/>
            <person name="Daniel R."/>
        </authorList>
    </citation>
    <scope>NUCLEOTIDE SEQUENCE [LARGE SCALE GENOMIC DNA]</scope>
    <source>
        <strain evidence="2 3">LMG 15441</strain>
    </source>
</reference>
<keyword evidence="1" id="KW-0812">Transmembrane</keyword>
<dbReference type="Proteomes" id="UP000005850">
    <property type="component" value="Chromosome"/>
</dbReference>
<sequence>MEWIRCQCQRYAQLWWKEQNLDFQGIALLFGLGIVSLFGVIYVILL</sequence>
<keyword evidence="1" id="KW-0472">Membrane</keyword>
<keyword evidence="3" id="KW-1185">Reference proteome</keyword>
<dbReference type="AlphaFoldDB" id="A0A075R8W1"/>
<feature type="transmembrane region" description="Helical" evidence="1">
    <location>
        <begin position="23"/>
        <end position="45"/>
    </location>
</feature>
<name>A0A075R8W1_BRELA</name>
<evidence type="ECO:0000313" key="3">
    <source>
        <dbReference type="Proteomes" id="UP000005850"/>
    </source>
</evidence>
<dbReference type="HOGENOM" id="CLU_3180992_0_0_9"/>
<accession>A0A075R8W1</accession>
<proteinExistence type="predicted"/>
<dbReference type="EMBL" id="CP007806">
    <property type="protein sequence ID" value="AIG28284.1"/>
    <property type="molecule type" value="Genomic_DNA"/>
</dbReference>
<evidence type="ECO:0000256" key="1">
    <source>
        <dbReference type="SAM" id="Phobius"/>
    </source>
</evidence>